<feature type="transmembrane region" description="Helical" evidence="5">
    <location>
        <begin position="7"/>
        <end position="40"/>
    </location>
</feature>
<feature type="domain" description="NfeD-like C-terminal" evidence="6">
    <location>
        <begin position="84"/>
        <end position="138"/>
    </location>
</feature>
<evidence type="ECO:0000256" key="4">
    <source>
        <dbReference type="ARBA" id="ARBA00023136"/>
    </source>
</evidence>
<keyword evidence="4 5" id="KW-0472">Membrane</keyword>
<dbReference type="STRING" id="1660.APY09_08305"/>
<name>A0A2X0UKG6_9ACTO</name>
<evidence type="ECO:0000259" key="6">
    <source>
        <dbReference type="Pfam" id="PF01957"/>
    </source>
</evidence>
<evidence type="ECO:0000256" key="1">
    <source>
        <dbReference type="ARBA" id="ARBA00004141"/>
    </source>
</evidence>
<comment type="subcellular location">
    <subcellularLocation>
        <location evidence="1">Membrane</location>
        <topology evidence="1">Multi-pass membrane protein</topology>
    </subcellularLocation>
</comment>
<accession>A0A2X0UKG6</accession>
<organism evidence="7 8">
    <name type="scientific">Schaalia odontolytica</name>
    <dbReference type="NCBI Taxonomy" id="1660"/>
    <lineage>
        <taxon>Bacteria</taxon>
        <taxon>Bacillati</taxon>
        <taxon>Actinomycetota</taxon>
        <taxon>Actinomycetes</taxon>
        <taxon>Actinomycetales</taxon>
        <taxon>Actinomycetaceae</taxon>
        <taxon>Schaalia</taxon>
    </lineage>
</organism>
<dbReference type="AlphaFoldDB" id="A0A2X0UKG6"/>
<dbReference type="EMBL" id="UAPR01000007">
    <property type="protein sequence ID" value="SPT56140.1"/>
    <property type="molecule type" value="Genomic_DNA"/>
</dbReference>
<keyword evidence="3 5" id="KW-1133">Transmembrane helix</keyword>
<dbReference type="Pfam" id="PF01957">
    <property type="entry name" value="NfeD"/>
    <property type="match status" value="1"/>
</dbReference>
<dbReference type="RefSeq" id="WP_111824145.1">
    <property type="nucleotide sequence ID" value="NZ_CAUQLB010000006.1"/>
</dbReference>
<protein>
    <submittedName>
        <fullName evidence="7">NfeD-like C-terminal, partner-binding</fullName>
    </submittedName>
</protein>
<dbReference type="PANTHER" id="PTHR33507">
    <property type="entry name" value="INNER MEMBRANE PROTEIN YBBJ"/>
    <property type="match status" value="1"/>
</dbReference>
<evidence type="ECO:0000256" key="5">
    <source>
        <dbReference type="SAM" id="Phobius"/>
    </source>
</evidence>
<dbReference type="Proteomes" id="UP000250192">
    <property type="component" value="Unassembled WGS sequence"/>
</dbReference>
<proteinExistence type="predicted"/>
<dbReference type="GeneID" id="93759107"/>
<gene>
    <name evidence="7" type="ORF">NCTC9935_01665</name>
</gene>
<evidence type="ECO:0000313" key="8">
    <source>
        <dbReference type="Proteomes" id="UP000250192"/>
    </source>
</evidence>
<sequence length="157" mass="16566">MTTWWLWILAALVCGIVEVMSVSFVFLMFAIGALAAGIAGAFGANLTIQVIVFVVVSIVLLVAARPFLKGRIERSKDYVPSNTDGLIGKTGYVTEVVGERHGRIQFSGGEWSARTEGPELPAGAEVRVERIDGATAVVSALNPTVPSPTQPHQGSAS</sequence>
<dbReference type="GO" id="GO:0005886">
    <property type="term" value="C:plasma membrane"/>
    <property type="evidence" value="ECO:0007669"/>
    <property type="project" value="TreeGrafter"/>
</dbReference>
<dbReference type="OrthoDB" id="3174252at2"/>
<dbReference type="Gene3D" id="2.40.50.140">
    <property type="entry name" value="Nucleic acid-binding proteins"/>
    <property type="match status" value="1"/>
</dbReference>
<evidence type="ECO:0000256" key="2">
    <source>
        <dbReference type="ARBA" id="ARBA00022692"/>
    </source>
</evidence>
<reference evidence="7 8" key="1">
    <citation type="submission" date="2018-06" db="EMBL/GenBank/DDBJ databases">
        <authorList>
            <consortium name="Pathogen Informatics"/>
            <person name="Doyle S."/>
        </authorList>
    </citation>
    <scope>NUCLEOTIDE SEQUENCE [LARGE SCALE GENOMIC DNA]</scope>
    <source>
        <strain evidence="7 8">NCTC9935</strain>
    </source>
</reference>
<feature type="transmembrane region" description="Helical" evidence="5">
    <location>
        <begin position="46"/>
        <end position="68"/>
    </location>
</feature>
<keyword evidence="2 5" id="KW-0812">Transmembrane</keyword>
<keyword evidence="8" id="KW-1185">Reference proteome</keyword>
<dbReference type="InterPro" id="IPR002810">
    <property type="entry name" value="NfeD-like_C"/>
</dbReference>
<evidence type="ECO:0000313" key="7">
    <source>
        <dbReference type="EMBL" id="SPT56140.1"/>
    </source>
</evidence>
<dbReference type="PANTHER" id="PTHR33507:SF3">
    <property type="entry name" value="INNER MEMBRANE PROTEIN YBBJ"/>
    <property type="match status" value="1"/>
</dbReference>
<dbReference type="InterPro" id="IPR012340">
    <property type="entry name" value="NA-bd_OB-fold"/>
</dbReference>
<dbReference type="InterPro" id="IPR052165">
    <property type="entry name" value="Membrane_assoc_protease"/>
</dbReference>
<dbReference type="SUPFAM" id="SSF141322">
    <property type="entry name" value="NfeD domain-like"/>
    <property type="match status" value="1"/>
</dbReference>
<evidence type="ECO:0000256" key="3">
    <source>
        <dbReference type="ARBA" id="ARBA00022989"/>
    </source>
</evidence>